<comment type="similarity">
    <text evidence="1">Belongs to the 'GDXG' lipolytic enzyme family.</text>
</comment>
<proteinExistence type="inferred from homology"/>
<keyword evidence="6" id="KW-1185">Reference proteome</keyword>
<dbReference type="PANTHER" id="PTHR48081:SF8">
    <property type="entry name" value="ALPHA_BETA HYDROLASE FOLD-3 DOMAIN-CONTAINING PROTEIN-RELATED"/>
    <property type="match status" value="1"/>
</dbReference>
<dbReference type="RefSeq" id="WP_356958802.1">
    <property type="nucleotide sequence ID" value="NZ_JBEYBD010000017.1"/>
</dbReference>
<dbReference type="InterPro" id="IPR029058">
    <property type="entry name" value="AB_hydrolase_fold"/>
</dbReference>
<evidence type="ECO:0000313" key="5">
    <source>
        <dbReference type="EMBL" id="MEU1955142.1"/>
    </source>
</evidence>
<feature type="domain" description="Alpha/beta hydrolase fold-3" evidence="4">
    <location>
        <begin position="75"/>
        <end position="270"/>
    </location>
</feature>
<dbReference type="Pfam" id="PF07859">
    <property type="entry name" value="Abhydrolase_3"/>
    <property type="match status" value="1"/>
</dbReference>
<evidence type="ECO:0000256" key="3">
    <source>
        <dbReference type="PROSITE-ProRule" id="PRU10038"/>
    </source>
</evidence>
<dbReference type="GO" id="GO:0016787">
    <property type="term" value="F:hydrolase activity"/>
    <property type="evidence" value="ECO:0007669"/>
    <property type="project" value="UniProtKB-KW"/>
</dbReference>
<protein>
    <submittedName>
        <fullName evidence="5">Alpha/beta hydrolase</fullName>
    </submittedName>
</protein>
<dbReference type="Gene3D" id="3.40.50.1820">
    <property type="entry name" value="alpha/beta hydrolase"/>
    <property type="match status" value="1"/>
</dbReference>
<dbReference type="Proteomes" id="UP001550628">
    <property type="component" value="Unassembled WGS sequence"/>
</dbReference>
<dbReference type="EMBL" id="JBEYBF010000021">
    <property type="protein sequence ID" value="MEU1955142.1"/>
    <property type="molecule type" value="Genomic_DNA"/>
</dbReference>
<reference evidence="5 6" key="1">
    <citation type="submission" date="2024-06" db="EMBL/GenBank/DDBJ databases">
        <title>The Natural Products Discovery Center: Release of the First 8490 Sequenced Strains for Exploring Actinobacteria Biosynthetic Diversity.</title>
        <authorList>
            <person name="Kalkreuter E."/>
            <person name="Kautsar S.A."/>
            <person name="Yang D."/>
            <person name="Bader C.D."/>
            <person name="Teijaro C.N."/>
            <person name="Fluegel L."/>
            <person name="Davis C.M."/>
            <person name="Simpson J.R."/>
            <person name="Lauterbach L."/>
            <person name="Steele A.D."/>
            <person name="Gui C."/>
            <person name="Meng S."/>
            <person name="Li G."/>
            <person name="Viehrig K."/>
            <person name="Ye F."/>
            <person name="Su P."/>
            <person name="Kiefer A.F."/>
            <person name="Nichols A."/>
            <person name="Cepeda A.J."/>
            <person name="Yan W."/>
            <person name="Fan B."/>
            <person name="Jiang Y."/>
            <person name="Adhikari A."/>
            <person name="Zheng C.-J."/>
            <person name="Schuster L."/>
            <person name="Cowan T.M."/>
            <person name="Smanski M.J."/>
            <person name="Chevrette M.G."/>
            <person name="De Carvalho L.P.S."/>
            <person name="Shen B."/>
        </authorList>
    </citation>
    <scope>NUCLEOTIDE SEQUENCE [LARGE SCALE GENOMIC DNA]</scope>
    <source>
        <strain evidence="5 6">NPDC019708</strain>
    </source>
</reference>
<name>A0ABV2WW82_9NOCA</name>
<gene>
    <name evidence="5" type="ORF">ABZ510_25180</name>
</gene>
<dbReference type="InterPro" id="IPR050300">
    <property type="entry name" value="GDXG_lipolytic_enzyme"/>
</dbReference>
<evidence type="ECO:0000256" key="2">
    <source>
        <dbReference type="ARBA" id="ARBA00022801"/>
    </source>
</evidence>
<comment type="caution">
    <text evidence="5">The sequence shown here is derived from an EMBL/GenBank/DDBJ whole genome shotgun (WGS) entry which is preliminary data.</text>
</comment>
<dbReference type="PROSITE" id="PS01174">
    <property type="entry name" value="LIPASE_GDXG_SER"/>
    <property type="match status" value="1"/>
</dbReference>
<organism evidence="5 6">
    <name type="scientific">Nocardia rhamnosiphila</name>
    <dbReference type="NCBI Taxonomy" id="426716"/>
    <lineage>
        <taxon>Bacteria</taxon>
        <taxon>Bacillati</taxon>
        <taxon>Actinomycetota</taxon>
        <taxon>Actinomycetes</taxon>
        <taxon>Mycobacteriales</taxon>
        <taxon>Nocardiaceae</taxon>
        <taxon>Nocardia</taxon>
    </lineage>
</organism>
<sequence length="292" mass="32128">MVSRRARALSVFLRVTRQRGMATAEKARVAMAEPAGPHTPPRRLRRRHRVEDRLVDGFPCYRVTPRTAPESGKVVLYLHGGSFFREISWWHWRFIDRLVTAGHRVEVPIYPLAPRYTYRSARPYLLAVYREVIGAVAPGRVVLAGDSAGGTLALLLAQALPDAGLPGPARLILFAPCLDMRLSAPEIDRVQADDPWLARPGLLEAGRVWAGGDDLGLPELSPINGPVDGLPETDLFVGTHDILYPDARAFAERAGARVRLIAEPGLFHVYPLAPVPEARPVVKAVLTTLDDL</sequence>
<keyword evidence="2 5" id="KW-0378">Hydrolase</keyword>
<feature type="active site" evidence="3">
    <location>
        <position position="147"/>
    </location>
</feature>
<evidence type="ECO:0000256" key="1">
    <source>
        <dbReference type="ARBA" id="ARBA00010515"/>
    </source>
</evidence>
<evidence type="ECO:0000259" key="4">
    <source>
        <dbReference type="Pfam" id="PF07859"/>
    </source>
</evidence>
<dbReference type="SUPFAM" id="SSF53474">
    <property type="entry name" value="alpha/beta-Hydrolases"/>
    <property type="match status" value="1"/>
</dbReference>
<dbReference type="PANTHER" id="PTHR48081">
    <property type="entry name" value="AB HYDROLASE SUPERFAMILY PROTEIN C4A8.06C"/>
    <property type="match status" value="1"/>
</dbReference>
<dbReference type="InterPro" id="IPR013094">
    <property type="entry name" value="AB_hydrolase_3"/>
</dbReference>
<accession>A0ABV2WW82</accession>
<dbReference type="InterPro" id="IPR033140">
    <property type="entry name" value="Lipase_GDXG_put_SER_AS"/>
</dbReference>
<evidence type="ECO:0000313" key="6">
    <source>
        <dbReference type="Proteomes" id="UP001550628"/>
    </source>
</evidence>